<organism evidence="5 6">
    <name type="scientific">Actinophytocola gossypii</name>
    <dbReference type="NCBI Taxonomy" id="2812003"/>
    <lineage>
        <taxon>Bacteria</taxon>
        <taxon>Bacillati</taxon>
        <taxon>Actinomycetota</taxon>
        <taxon>Actinomycetes</taxon>
        <taxon>Pseudonocardiales</taxon>
        <taxon>Pseudonocardiaceae</taxon>
    </lineage>
</organism>
<gene>
    <name evidence="5" type="ORF">JT362_23220</name>
</gene>
<sequence>MPTALVTGGTAGIGLAFARHLAAEGYDLVLVARTKERLKDVAAELSERHGVDVRTMAADLSTTRARKRVEERLADEDNPVDLLINNAGFGTRGHFADVDVDWLQAQLDVNVASVLRLTRAALPGMIARRHGGVVNVASVAGFFPGTGPTYAASKAWVTTFSEGLAATLTGTGVRVLALVPGFTRTEFHERAGDDKDNQLPDRLWLDADRVVADAMRDLRRGRTFSVPGVIYKALLAVPRLLPRGLLRRLETKSTAGRDRT</sequence>
<dbReference type="PANTHER" id="PTHR44196">
    <property type="entry name" value="DEHYDROGENASE/REDUCTASE SDR FAMILY MEMBER 7B"/>
    <property type="match status" value="1"/>
</dbReference>
<dbReference type="InterPro" id="IPR057326">
    <property type="entry name" value="KR_dom"/>
</dbReference>
<evidence type="ECO:0000256" key="1">
    <source>
        <dbReference type="ARBA" id="ARBA00006484"/>
    </source>
</evidence>
<comment type="similarity">
    <text evidence="1 3">Belongs to the short-chain dehydrogenases/reductases (SDR) family.</text>
</comment>
<dbReference type="InterPro" id="IPR036291">
    <property type="entry name" value="NAD(P)-bd_dom_sf"/>
</dbReference>
<dbReference type="Gene3D" id="3.40.50.720">
    <property type="entry name" value="NAD(P)-binding Rossmann-like Domain"/>
    <property type="match status" value="1"/>
</dbReference>
<evidence type="ECO:0000313" key="5">
    <source>
        <dbReference type="EMBL" id="MCT2586035.1"/>
    </source>
</evidence>
<dbReference type="PANTHER" id="PTHR44196:SF2">
    <property type="entry name" value="SHORT-CHAIN DEHYDROGENASE-RELATED"/>
    <property type="match status" value="1"/>
</dbReference>
<dbReference type="RefSeq" id="WP_260193792.1">
    <property type="nucleotide sequence ID" value="NZ_JAFFZE010000016.1"/>
</dbReference>
<dbReference type="SUPFAM" id="SSF51735">
    <property type="entry name" value="NAD(P)-binding Rossmann-fold domains"/>
    <property type="match status" value="1"/>
</dbReference>
<keyword evidence="6" id="KW-1185">Reference proteome</keyword>
<proteinExistence type="inferred from homology"/>
<dbReference type="EMBL" id="JAFFZE010000016">
    <property type="protein sequence ID" value="MCT2586035.1"/>
    <property type="molecule type" value="Genomic_DNA"/>
</dbReference>
<dbReference type="Pfam" id="PF00106">
    <property type="entry name" value="adh_short"/>
    <property type="match status" value="1"/>
</dbReference>
<evidence type="ECO:0000313" key="6">
    <source>
        <dbReference type="Proteomes" id="UP001156441"/>
    </source>
</evidence>
<evidence type="ECO:0000259" key="4">
    <source>
        <dbReference type="SMART" id="SM00822"/>
    </source>
</evidence>
<dbReference type="PRINTS" id="PR00081">
    <property type="entry name" value="GDHRDH"/>
</dbReference>
<comment type="caution">
    <text evidence="5">The sequence shown here is derived from an EMBL/GenBank/DDBJ whole genome shotgun (WGS) entry which is preliminary data.</text>
</comment>
<dbReference type="PRINTS" id="PR00080">
    <property type="entry name" value="SDRFAMILY"/>
</dbReference>
<reference evidence="5 6" key="1">
    <citation type="submission" date="2021-02" db="EMBL/GenBank/DDBJ databases">
        <title>Actinophytocola xerophila sp. nov., isolated from soil of cotton cropping field.</title>
        <authorList>
            <person name="Huang R."/>
            <person name="Chen X."/>
            <person name="Ge X."/>
            <person name="Liu W."/>
        </authorList>
    </citation>
    <scope>NUCLEOTIDE SEQUENCE [LARGE SCALE GENOMIC DNA]</scope>
    <source>
        <strain evidence="5 6">S1-96</strain>
    </source>
</reference>
<accession>A0ABT2JDU1</accession>
<evidence type="ECO:0000256" key="3">
    <source>
        <dbReference type="RuleBase" id="RU000363"/>
    </source>
</evidence>
<name>A0ABT2JDU1_9PSEU</name>
<dbReference type="SMART" id="SM00822">
    <property type="entry name" value="PKS_KR"/>
    <property type="match status" value="1"/>
</dbReference>
<protein>
    <submittedName>
        <fullName evidence="5">SDR family oxidoreductase</fullName>
    </submittedName>
</protein>
<dbReference type="InterPro" id="IPR002347">
    <property type="entry name" value="SDR_fam"/>
</dbReference>
<dbReference type="PIRSF" id="PIRSF000126">
    <property type="entry name" value="11-beta-HSD1"/>
    <property type="match status" value="1"/>
</dbReference>
<keyword evidence="2" id="KW-0560">Oxidoreductase</keyword>
<feature type="domain" description="Ketoreductase" evidence="4">
    <location>
        <begin position="2"/>
        <end position="185"/>
    </location>
</feature>
<dbReference type="Proteomes" id="UP001156441">
    <property type="component" value="Unassembled WGS sequence"/>
</dbReference>
<evidence type="ECO:0000256" key="2">
    <source>
        <dbReference type="ARBA" id="ARBA00023002"/>
    </source>
</evidence>